<keyword evidence="3" id="KW-1185">Reference proteome</keyword>
<reference evidence="2 3" key="1">
    <citation type="submission" date="2019-08" db="EMBL/GenBank/DDBJ databases">
        <authorList>
            <person name="Ye J."/>
        </authorList>
    </citation>
    <scope>NUCLEOTIDE SEQUENCE [LARGE SCALE GENOMIC DNA]</scope>
    <source>
        <strain evidence="2 3">TK008</strain>
    </source>
</reference>
<dbReference type="AlphaFoldDB" id="A0A5C6RSG3"/>
<dbReference type="CDD" id="cd03784">
    <property type="entry name" value="GT1_Gtf-like"/>
    <property type="match status" value="1"/>
</dbReference>
<name>A0A5C6RSG3_9RHOB</name>
<dbReference type="PANTHER" id="PTHR48050:SF13">
    <property type="entry name" value="STEROL 3-BETA-GLUCOSYLTRANSFERASE UGT80A2"/>
    <property type="match status" value="1"/>
</dbReference>
<dbReference type="InterPro" id="IPR050426">
    <property type="entry name" value="Glycosyltransferase_28"/>
</dbReference>
<dbReference type="OrthoDB" id="139086at2"/>
<proteinExistence type="predicted"/>
<dbReference type="Pfam" id="PF00201">
    <property type="entry name" value="UDPGT"/>
    <property type="match status" value="1"/>
</dbReference>
<dbReference type="GO" id="GO:0017000">
    <property type="term" value="P:antibiotic biosynthetic process"/>
    <property type="evidence" value="ECO:0007669"/>
    <property type="project" value="UniProtKB-ARBA"/>
</dbReference>
<dbReference type="GO" id="GO:0008194">
    <property type="term" value="F:UDP-glycosyltransferase activity"/>
    <property type="evidence" value="ECO:0007669"/>
    <property type="project" value="InterPro"/>
</dbReference>
<evidence type="ECO:0000313" key="3">
    <source>
        <dbReference type="Proteomes" id="UP000321562"/>
    </source>
</evidence>
<dbReference type="SUPFAM" id="SSF53756">
    <property type="entry name" value="UDP-Glycosyltransferase/glycogen phosphorylase"/>
    <property type="match status" value="1"/>
</dbReference>
<comment type="caution">
    <text evidence="2">The sequence shown here is derived from an EMBL/GenBank/DDBJ whole genome shotgun (WGS) entry which is preliminary data.</text>
</comment>
<evidence type="ECO:0000313" key="2">
    <source>
        <dbReference type="EMBL" id="TXB64999.1"/>
    </source>
</evidence>
<dbReference type="PANTHER" id="PTHR48050">
    <property type="entry name" value="STEROL 3-BETA-GLUCOSYLTRANSFERASE"/>
    <property type="match status" value="1"/>
</dbReference>
<dbReference type="EMBL" id="VOPL01000010">
    <property type="protein sequence ID" value="TXB64999.1"/>
    <property type="molecule type" value="Genomic_DNA"/>
</dbReference>
<feature type="chain" id="PRO_5023131541" evidence="1">
    <location>
        <begin position="16"/>
        <end position="399"/>
    </location>
</feature>
<protein>
    <submittedName>
        <fullName evidence="2">Glycosyltransferase family 1 protein</fullName>
    </submittedName>
</protein>
<keyword evidence="1" id="KW-0732">Signal</keyword>
<organism evidence="2 3">
    <name type="scientific">Paracoccus aurantiacus</name>
    <dbReference type="NCBI Taxonomy" id="2599412"/>
    <lineage>
        <taxon>Bacteria</taxon>
        <taxon>Pseudomonadati</taxon>
        <taxon>Pseudomonadota</taxon>
        <taxon>Alphaproteobacteria</taxon>
        <taxon>Rhodobacterales</taxon>
        <taxon>Paracoccaceae</taxon>
        <taxon>Paracoccus</taxon>
    </lineage>
</organism>
<dbReference type="Gene3D" id="3.40.50.2000">
    <property type="entry name" value="Glycogen Phosphorylase B"/>
    <property type="match status" value="2"/>
</dbReference>
<keyword evidence="2" id="KW-0808">Transferase</keyword>
<dbReference type="Proteomes" id="UP000321562">
    <property type="component" value="Unassembled WGS sequence"/>
</dbReference>
<sequence length="399" mass="41696">MARIALCLPALPSHAAVHGALGRALAGRGHRVTLVGGQRLGPLAARECLTFHALPGAGADLRGAGLARTLWATAQDSALWVRSGPGALAALAPDLVIADQAEPGASLAAEAAGVRRATLAAALPMDRDDAIPPPFVDWPFLEGEAARRRNRGGWRVTDALLVLQRRVLRRGCRDHRLPLRERIDEWIAPDLDLRQLVPGLDYPHPLPRGAAQVGPLRDAFAPEPLELDDRPLVFASLGTLAGDRRRLLASIVAATKGMGVQVALAHAGTLTEADVRALPPHVHARALWPQAAVLARAAACITHAGMNTTLDCVAARVPMVAVPLAFEQPATAARLAHHGLAVVVPPRRATPDRLHAALRDVLDGADCRAALAVKSAELAAGGGTARAADRVEALIGAAP</sequence>
<dbReference type="InterPro" id="IPR002213">
    <property type="entry name" value="UDP_glucos_trans"/>
</dbReference>
<feature type="signal peptide" evidence="1">
    <location>
        <begin position="1"/>
        <end position="15"/>
    </location>
</feature>
<evidence type="ECO:0000256" key="1">
    <source>
        <dbReference type="SAM" id="SignalP"/>
    </source>
</evidence>
<gene>
    <name evidence="2" type="ORF">FQV27_16955</name>
</gene>
<accession>A0A5C6RSG3</accession>